<sequence>MPATIAENPCKAQDAVTDQKTGATAVWLGFVSSTLTPTG</sequence>
<comment type="caution">
    <text evidence="1">The sequence shown here is derived from an EMBL/GenBank/DDBJ whole genome shotgun (WGS) entry which is preliminary data.</text>
</comment>
<evidence type="ECO:0000313" key="1">
    <source>
        <dbReference type="EMBL" id="EGR97526.1"/>
    </source>
</evidence>
<name>F9NSR9_9ACTN</name>
<reference evidence="1 2" key="1">
    <citation type="submission" date="2011-07" db="EMBL/GenBank/DDBJ databases">
        <title>Genome Sequence of Propionibacterium acnes SK182B-JCVI.</title>
        <authorList>
            <person name="Durkin A.S."/>
            <person name="Madupu R."/>
            <person name="Hostetler J."/>
            <person name="Radune D."/>
            <person name="Torralba M."/>
            <person name="Methe B."/>
            <person name="Sutton G."/>
            <person name="Strausberg R.L."/>
            <person name="Nelson K.E."/>
        </authorList>
    </citation>
    <scope>NUCLEOTIDE SEQUENCE [LARGE SCALE GENOMIC DNA]</scope>
    <source>
        <strain evidence="1 2">SK182B-JCVI</strain>
    </source>
</reference>
<organism evidence="1 2">
    <name type="scientific">[Propionibacterium] namnetense SK182B-JCVI</name>
    <dbReference type="NCBI Taxonomy" id="1051006"/>
    <lineage>
        <taxon>Bacteria</taxon>
        <taxon>Bacillati</taxon>
        <taxon>Actinomycetota</taxon>
        <taxon>Actinomycetes</taxon>
        <taxon>Propionibacteriales</taxon>
        <taxon>Propionibacteriaceae</taxon>
        <taxon>Cutibacterium</taxon>
    </lineage>
</organism>
<dbReference type="EMBL" id="AFUN01000007">
    <property type="protein sequence ID" value="EGR97526.1"/>
    <property type="molecule type" value="Genomic_DNA"/>
</dbReference>
<protein>
    <submittedName>
        <fullName evidence="1">Uncharacterized protein</fullName>
    </submittedName>
</protein>
<dbReference type="AlphaFoldDB" id="F9NSR9"/>
<evidence type="ECO:0000313" key="2">
    <source>
        <dbReference type="Proteomes" id="UP000007832"/>
    </source>
</evidence>
<accession>F9NSR9</accession>
<dbReference type="Proteomes" id="UP000007832">
    <property type="component" value="Unassembled WGS sequence"/>
</dbReference>
<gene>
    <name evidence="1" type="ORF">HMPREF1162_0084</name>
</gene>
<proteinExistence type="predicted"/>